<protein>
    <recommendedName>
        <fullName evidence="4">Calx-beta domain-containing protein</fullName>
    </recommendedName>
</protein>
<dbReference type="SUPFAM" id="SSF141072">
    <property type="entry name" value="CalX-like"/>
    <property type="match status" value="1"/>
</dbReference>
<feature type="non-terminal residue" evidence="2">
    <location>
        <position position="84"/>
    </location>
</feature>
<comment type="caution">
    <text evidence="2">The sequence shown here is derived from an EMBL/GenBank/DDBJ whole genome shotgun (WGS) entry which is preliminary data.</text>
</comment>
<dbReference type="Gene3D" id="2.60.40.2030">
    <property type="match status" value="1"/>
</dbReference>
<evidence type="ECO:0000256" key="1">
    <source>
        <dbReference type="SAM" id="MobiDB-lite"/>
    </source>
</evidence>
<reference evidence="2 3" key="1">
    <citation type="submission" date="2020-08" db="EMBL/GenBank/DDBJ databases">
        <title>Novel species isolated from subtropical streams in China.</title>
        <authorList>
            <person name="Lu H."/>
        </authorList>
    </citation>
    <scope>NUCLEOTIDE SEQUENCE [LARGE SCALE GENOMIC DNA]</scope>
    <source>
        <strain evidence="2 3">LX15W</strain>
    </source>
</reference>
<dbReference type="EMBL" id="JACOGA010000073">
    <property type="protein sequence ID" value="MBC3876153.1"/>
    <property type="molecule type" value="Genomic_DNA"/>
</dbReference>
<evidence type="ECO:0000313" key="3">
    <source>
        <dbReference type="Proteomes" id="UP000624279"/>
    </source>
</evidence>
<name>A0ABR6YI27_9BURK</name>
<dbReference type="RefSeq" id="WP_186944273.1">
    <property type="nucleotide sequence ID" value="NZ_JACOGA010000073.1"/>
</dbReference>
<gene>
    <name evidence="2" type="ORF">H8K55_21415</name>
</gene>
<evidence type="ECO:0008006" key="4">
    <source>
        <dbReference type="Google" id="ProtNLM"/>
    </source>
</evidence>
<evidence type="ECO:0000313" key="2">
    <source>
        <dbReference type="EMBL" id="MBC3876153.1"/>
    </source>
</evidence>
<dbReference type="InterPro" id="IPR038081">
    <property type="entry name" value="CalX-like_sf"/>
</dbReference>
<organism evidence="2 3">
    <name type="scientific">Undibacterium flavidum</name>
    <dbReference type="NCBI Taxonomy" id="2762297"/>
    <lineage>
        <taxon>Bacteria</taxon>
        <taxon>Pseudomonadati</taxon>
        <taxon>Pseudomonadota</taxon>
        <taxon>Betaproteobacteria</taxon>
        <taxon>Burkholderiales</taxon>
        <taxon>Oxalobacteraceae</taxon>
        <taxon>Undibacterium</taxon>
    </lineage>
</organism>
<accession>A0ABR6YI27</accession>
<feature type="region of interest" description="Disordered" evidence="1">
    <location>
        <begin position="1"/>
        <end position="24"/>
    </location>
</feature>
<proteinExistence type="predicted"/>
<keyword evidence="3" id="KW-1185">Reference proteome</keyword>
<sequence>STTATSVSLALGGGTATGSGTDYGSATATNLQVSTDGGATWGNATTATIAAGSTSVLVRTPITDDLINEVTETFDLTVTRTAGT</sequence>
<dbReference type="Proteomes" id="UP000624279">
    <property type="component" value="Unassembled WGS sequence"/>
</dbReference>
<feature type="non-terminal residue" evidence="2">
    <location>
        <position position="1"/>
    </location>
</feature>